<dbReference type="OrthoDB" id="2157530at2759"/>
<sequence length="572" mass="65269">MDLEAEERALGNWPRRLLHVPTLTSHAWQPGNVYGSVQEPKYNAITYTWGRWRLSGEQLPHVRPVPISIDGDEWPIPRVDPKHFTAEEFKNLIRAAAKLPANFRDPDPVEFIWLDIACIHQRDDPRSAAEIGRQAVIFHGAKAVFVWLTTHGHQQLERIMKDLSIVMGESPSEHTPRYLQAIKNLPVLLNDPWFSSLWTLQEAFLRHDAHVLSREARLVARLTGGHPPITIHTCTLSDLLTLCSYWKNACARVSASPLTEEKDYEAAIRLIEERGLSALYSRQELHIYIAAQSRTATRSEDRIYGIQQIFGLRLGNTAPVASGKVFNFIQLEAQLAKTLLLQYPIQSQMHVFRSHVPPRARWRVQPCSQTLSEDLCPTPRILDEGSVKGEDSSVVVHCRFFLDHHSHTPKALSFAGRMSPFPRLRERWNRIGRRMAWIRSHGLDDGSHNGECLDPLYVQLDVADELPGAPHPGTDSIEVIRWLLQMCPDDQLQVLLLGFGLSWRTKGHYQDGMYGLLMLRHQEQWARVGVCQWSSQFDWTSPDLGMGDDDKEFLRGYGEGWTEQSGIFGYVD</sequence>
<proteinExistence type="predicted"/>
<protein>
    <recommendedName>
        <fullName evidence="1">Heterokaryon incompatibility domain-containing protein</fullName>
    </recommendedName>
</protein>
<dbReference type="PANTHER" id="PTHR24148">
    <property type="entry name" value="ANKYRIN REPEAT DOMAIN-CONTAINING PROTEIN 39 HOMOLOG-RELATED"/>
    <property type="match status" value="1"/>
</dbReference>
<feature type="domain" description="Heterokaryon incompatibility" evidence="1">
    <location>
        <begin position="42"/>
        <end position="202"/>
    </location>
</feature>
<dbReference type="Proteomes" id="UP000800094">
    <property type="component" value="Unassembled WGS sequence"/>
</dbReference>
<accession>A0A6A6IQJ0</accession>
<name>A0A6A6IQJ0_9PLEO</name>
<dbReference type="GeneID" id="54573946"/>
<dbReference type="AlphaFoldDB" id="A0A6A6IQJ0"/>
<dbReference type="InterPro" id="IPR052895">
    <property type="entry name" value="HetReg/Transcr_Mod"/>
</dbReference>
<evidence type="ECO:0000259" key="1">
    <source>
        <dbReference type="Pfam" id="PF06985"/>
    </source>
</evidence>
<organism evidence="2 3">
    <name type="scientific">Trematosphaeria pertusa</name>
    <dbReference type="NCBI Taxonomy" id="390896"/>
    <lineage>
        <taxon>Eukaryota</taxon>
        <taxon>Fungi</taxon>
        <taxon>Dikarya</taxon>
        <taxon>Ascomycota</taxon>
        <taxon>Pezizomycotina</taxon>
        <taxon>Dothideomycetes</taxon>
        <taxon>Pleosporomycetidae</taxon>
        <taxon>Pleosporales</taxon>
        <taxon>Massarineae</taxon>
        <taxon>Trematosphaeriaceae</taxon>
        <taxon>Trematosphaeria</taxon>
    </lineage>
</organism>
<dbReference type="PANTHER" id="PTHR24148:SF64">
    <property type="entry name" value="HETEROKARYON INCOMPATIBILITY DOMAIN-CONTAINING PROTEIN"/>
    <property type="match status" value="1"/>
</dbReference>
<evidence type="ECO:0000313" key="2">
    <source>
        <dbReference type="EMBL" id="KAF2252741.1"/>
    </source>
</evidence>
<dbReference type="RefSeq" id="XP_033687745.1">
    <property type="nucleotide sequence ID" value="XM_033820616.1"/>
</dbReference>
<dbReference type="InterPro" id="IPR010730">
    <property type="entry name" value="HET"/>
</dbReference>
<keyword evidence="3" id="KW-1185">Reference proteome</keyword>
<gene>
    <name evidence="2" type="ORF">BU26DRAFT_208558</name>
</gene>
<dbReference type="Pfam" id="PF06985">
    <property type="entry name" value="HET"/>
    <property type="match status" value="1"/>
</dbReference>
<dbReference type="EMBL" id="ML987191">
    <property type="protein sequence ID" value="KAF2252741.1"/>
    <property type="molecule type" value="Genomic_DNA"/>
</dbReference>
<evidence type="ECO:0000313" key="3">
    <source>
        <dbReference type="Proteomes" id="UP000800094"/>
    </source>
</evidence>
<reference evidence="2" key="1">
    <citation type="journal article" date="2020" name="Stud. Mycol.">
        <title>101 Dothideomycetes genomes: a test case for predicting lifestyles and emergence of pathogens.</title>
        <authorList>
            <person name="Haridas S."/>
            <person name="Albert R."/>
            <person name="Binder M."/>
            <person name="Bloem J."/>
            <person name="Labutti K."/>
            <person name="Salamov A."/>
            <person name="Andreopoulos B."/>
            <person name="Baker S."/>
            <person name="Barry K."/>
            <person name="Bills G."/>
            <person name="Bluhm B."/>
            <person name="Cannon C."/>
            <person name="Castanera R."/>
            <person name="Culley D."/>
            <person name="Daum C."/>
            <person name="Ezra D."/>
            <person name="Gonzalez J."/>
            <person name="Henrissat B."/>
            <person name="Kuo A."/>
            <person name="Liang C."/>
            <person name="Lipzen A."/>
            <person name="Lutzoni F."/>
            <person name="Magnuson J."/>
            <person name="Mondo S."/>
            <person name="Nolan M."/>
            <person name="Ohm R."/>
            <person name="Pangilinan J."/>
            <person name="Park H.-J."/>
            <person name="Ramirez L."/>
            <person name="Alfaro M."/>
            <person name="Sun H."/>
            <person name="Tritt A."/>
            <person name="Yoshinaga Y."/>
            <person name="Zwiers L.-H."/>
            <person name="Turgeon B."/>
            <person name="Goodwin S."/>
            <person name="Spatafora J."/>
            <person name="Crous P."/>
            <person name="Grigoriev I."/>
        </authorList>
    </citation>
    <scope>NUCLEOTIDE SEQUENCE</scope>
    <source>
        <strain evidence="2">CBS 122368</strain>
    </source>
</reference>